<dbReference type="EMBL" id="CADEHS020000645">
    <property type="protein sequence ID" value="CAG9956430.1"/>
    <property type="molecule type" value="Genomic_DNA"/>
</dbReference>
<organism evidence="1 2">
    <name type="scientific">Clonostachys rosea f. rosea IK726</name>
    <dbReference type="NCBI Taxonomy" id="1349383"/>
    <lineage>
        <taxon>Eukaryota</taxon>
        <taxon>Fungi</taxon>
        <taxon>Dikarya</taxon>
        <taxon>Ascomycota</taxon>
        <taxon>Pezizomycotina</taxon>
        <taxon>Sordariomycetes</taxon>
        <taxon>Hypocreomycetidae</taxon>
        <taxon>Hypocreales</taxon>
        <taxon>Bionectriaceae</taxon>
        <taxon>Clonostachys</taxon>
    </lineage>
</organism>
<reference evidence="1" key="2">
    <citation type="submission" date="2021-10" db="EMBL/GenBank/DDBJ databases">
        <authorList>
            <person name="Piombo E."/>
        </authorList>
    </citation>
    <scope>NUCLEOTIDE SEQUENCE</scope>
</reference>
<name>A0ACA9UTN5_BIOOC</name>
<protein>
    <submittedName>
        <fullName evidence="1">Uncharacterized protein</fullName>
    </submittedName>
</protein>
<evidence type="ECO:0000313" key="1">
    <source>
        <dbReference type="EMBL" id="CAG9956430.1"/>
    </source>
</evidence>
<gene>
    <name evidence="1" type="ORF">CRV2_00008336</name>
</gene>
<accession>A0ACA9UTN5</accession>
<dbReference type="Proteomes" id="UP000836387">
    <property type="component" value="Unassembled WGS sequence"/>
</dbReference>
<sequence>MSRVMERSAFILKTTANMPTEIEYRRGTVNQRKRCHEMRTVYHLLHERRAHPRDEALPLNDIPLRDVNLIITMIDDANVMGFIHSQVERAEEDVPFDELSDALRDGEVWEKRRSIKHRLRHLRIWRDAHRLNEDSRQGRAEEQPVGDEATQGDDDEMERANLSPFGRLYVKLIELVMDIWEWRPGV</sequence>
<keyword evidence="2" id="KW-1185">Reference proteome</keyword>
<proteinExistence type="predicted"/>
<reference evidence="1" key="1">
    <citation type="submission" date="2020-04" db="EMBL/GenBank/DDBJ databases">
        <authorList>
            <person name="Broberg M."/>
        </authorList>
    </citation>
    <scope>NUCLEOTIDE SEQUENCE</scope>
</reference>
<comment type="caution">
    <text evidence="1">The sequence shown here is derived from an EMBL/GenBank/DDBJ whole genome shotgun (WGS) entry which is preliminary data.</text>
</comment>
<evidence type="ECO:0000313" key="2">
    <source>
        <dbReference type="Proteomes" id="UP000836387"/>
    </source>
</evidence>